<evidence type="ECO:0000313" key="3">
    <source>
        <dbReference type="EMBL" id="KAL0453504.1"/>
    </source>
</evidence>
<feature type="region of interest" description="Disordered" evidence="1">
    <location>
        <begin position="318"/>
        <end position="378"/>
    </location>
</feature>
<dbReference type="PANTHER" id="PTHR33223:SF10">
    <property type="entry name" value="AMINOTRANSFERASE-LIKE PLANT MOBILE DOMAIN-CONTAINING PROTEIN"/>
    <property type="match status" value="1"/>
</dbReference>
<feature type="compositionally biased region" description="Basic and acidic residues" evidence="1">
    <location>
        <begin position="459"/>
        <end position="476"/>
    </location>
</feature>
<dbReference type="EMBL" id="JACGWN010000004">
    <property type="protein sequence ID" value="KAL0453504.1"/>
    <property type="molecule type" value="Genomic_DNA"/>
</dbReference>
<evidence type="ECO:0000256" key="1">
    <source>
        <dbReference type="SAM" id="MobiDB-lite"/>
    </source>
</evidence>
<feature type="compositionally biased region" description="Basic and acidic residues" evidence="1">
    <location>
        <begin position="318"/>
        <end position="331"/>
    </location>
</feature>
<feature type="compositionally biased region" description="Basic and acidic residues" evidence="1">
    <location>
        <begin position="338"/>
        <end position="347"/>
    </location>
</feature>
<sequence length="684" mass="78922">MEGETPRRDEGPSRQTEPMMQITRSELQKLMEEAGRNALAQHERRTATPIVREAPRRQLFREAEIEREHEEANKGEPGKGHEAEGSEVGSSERERGKRREPGISRAEVDNVGRQIERLGKQIDDLKRRGEIVSQNRNSPFSDKILTEVVDPSFRIPNLPKYDGTKDPLEQVAAFELVMNLYGQSSAINAKLFVTTLTGKAQEWFTSLPNGGIETFEQLVQKFTFHFASKRKQKRSVTYLFNIRQKEDESLKNFIGRFNNETLEIQDLRIDMMVSILIHGLKKGPFASALARDPPEDVEQLIRVAQKYIDEEEINAMKDGEWQKSKDRGRWKDSRRKNVREDKERDPPYRPNIPDSRQQRNTPASIASSTKKKGHDTEDCYQLKDEIERLVRQGYFKEYKLERDEPRDHRKGDSRTRSRSKSRDRFRGKEMEDRRNAGSRDNVPVKGVINTIAGCPGGGDSRRSRKQSERTTREDRRKEWVLNVETEEEITFGPRDVNEKQGSQDDPMDVIKWMGLENSKFSPVMIPLVGFGGSEVASMGTIDLPVSMGEEPRRRTTMVRFLVVDTPFAYNVILGRPGLNLFRAVVSTYHLKMKFPTKNSISEVSCDQKEARRCYNLSLQKGKQGRPRRKVEEEIEKDDSKRFKAERMEPVEEHRSIELVVGQPNKTTRIGSSMNKSLETMMIEF</sequence>
<dbReference type="InterPro" id="IPR005162">
    <property type="entry name" value="Retrotrans_gag_dom"/>
</dbReference>
<evidence type="ECO:0000259" key="2">
    <source>
        <dbReference type="Pfam" id="PF03732"/>
    </source>
</evidence>
<reference evidence="3" key="1">
    <citation type="submission" date="2020-06" db="EMBL/GenBank/DDBJ databases">
        <authorList>
            <person name="Li T."/>
            <person name="Hu X."/>
            <person name="Zhang T."/>
            <person name="Song X."/>
            <person name="Zhang H."/>
            <person name="Dai N."/>
            <person name="Sheng W."/>
            <person name="Hou X."/>
            <person name="Wei L."/>
        </authorList>
    </citation>
    <scope>NUCLEOTIDE SEQUENCE</scope>
    <source>
        <strain evidence="3">KEN1</strain>
        <tissue evidence="3">Leaf</tissue>
    </source>
</reference>
<feature type="compositionally biased region" description="Polar residues" evidence="1">
    <location>
        <begin position="354"/>
        <end position="368"/>
    </location>
</feature>
<reference evidence="3" key="2">
    <citation type="journal article" date="2024" name="Plant">
        <title>Genomic evolution and insights into agronomic trait innovations of Sesamum species.</title>
        <authorList>
            <person name="Miao H."/>
            <person name="Wang L."/>
            <person name="Qu L."/>
            <person name="Liu H."/>
            <person name="Sun Y."/>
            <person name="Le M."/>
            <person name="Wang Q."/>
            <person name="Wei S."/>
            <person name="Zheng Y."/>
            <person name="Lin W."/>
            <person name="Duan Y."/>
            <person name="Cao H."/>
            <person name="Xiong S."/>
            <person name="Wang X."/>
            <person name="Wei L."/>
            <person name="Li C."/>
            <person name="Ma Q."/>
            <person name="Ju M."/>
            <person name="Zhao R."/>
            <person name="Li G."/>
            <person name="Mu C."/>
            <person name="Tian Q."/>
            <person name="Mei H."/>
            <person name="Zhang T."/>
            <person name="Gao T."/>
            <person name="Zhang H."/>
        </authorList>
    </citation>
    <scope>NUCLEOTIDE SEQUENCE</scope>
    <source>
        <strain evidence="3">KEN1</strain>
    </source>
</reference>
<dbReference type="PANTHER" id="PTHR33223">
    <property type="entry name" value="CCHC-TYPE DOMAIN-CONTAINING PROTEIN"/>
    <property type="match status" value="1"/>
</dbReference>
<feature type="compositionally biased region" description="Basic and acidic residues" evidence="1">
    <location>
        <begin position="1"/>
        <end position="12"/>
    </location>
</feature>
<feature type="region of interest" description="Disordered" evidence="1">
    <location>
        <begin position="1"/>
        <end position="112"/>
    </location>
</feature>
<feature type="compositionally biased region" description="Basic and acidic residues" evidence="1">
    <location>
        <begin position="53"/>
        <end position="112"/>
    </location>
</feature>
<protein>
    <recommendedName>
        <fullName evidence="2">Retrotransposon gag domain-containing protein</fullName>
    </recommendedName>
</protein>
<feature type="compositionally biased region" description="Basic and acidic residues" evidence="1">
    <location>
        <begin position="26"/>
        <end position="46"/>
    </location>
</feature>
<feature type="compositionally biased region" description="Polar residues" evidence="1">
    <location>
        <begin position="13"/>
        <end position="25"/>
    </location>
</feature>
<dbReference type="AlphaFoldDB" id="A0AAW2XHY5"/>
<dbReference type="Pfam" id="PF03732">
    <property type="entry name" value="Retrotrans_gag"/>
    <property type="match status" value="1"/>
</dbReference>
<proteinExistence type="predicted"/>
<name>A0AAW2XHY5_9LAMI</name>
<accession>A0AAW2XHY5</accession>
<feature type="domain" description="Retrotransposon gag" evidence="2">
    <location>
        <begin position="190"/>
        <end position="281"/>
    </location>
</feature>
<feature type="region of interest" description="Disordered" evidence="1">
    <location>
        <begin position="401"/>
        <end position="476"/>
    </location>
</feature>
<comment type="caution">
    <text evidence="3">The sequence shown here is derived from an EMBL/GenBank/DDBJ whole genome shotgun (WGS) entry which is preliminary data.</text>
</comment>
<gene>
    <name evidence="3" type="ORF">Slati_1328500</name>
</gene>
<organism evidence="3">
    <name type="scientific">Sesamum latifolium</name>
    <dbReference type="NCBI Taxonomy" id="2727402"/>
    <lineage>
        <taxon>Eukaryota</taxon>
        <taxon>Viridiplantae</taxon>
        <taxon>Streptophyta</taxon>
        <taxon>Embryophyta</taxon>
        <taxon>Tracheophyta</taxon>
        <taxon>Spermatophyta</taxon>
        <taxon>Magnoliopsida</taxon>
        <taxon>eudicotyledons</taxon>
        <taxon>Gunneridae</taxon>
        <taxon>Pentapetalae</taxon>
        <taxon>asterids</taxon>
        <taxon>lamiids</taxon>
        <taxon>Lamiales</taxon>
        <taxon>Pedaliaceae</taxon>
        <taxon>Sesamum</taxon>
    </lineage>
</organism>
<feature type="compositionally biased region" description="Basic and acidic residues" evidence="1">
    <location>
        <begin position="401"/>
        <end position="437"/>
    </location>
</feature>